<dbReference type="Gene3D" id="3.40.50.300">
    <property type="entry name" value="P-loop containing nucleotide triphosphate hydrolases"/>
    <property type="match status" value="1"/>
</dbReference>
<dbReference type="PANTHER" id="PTHR42711">
    <property type="entry name" value="ABC TRANSPORTER ATP-BINDING PROTEIN"/>
    <property type="match status" value="1"/>
</dbReference>
<protein>
    <submittedName>
        <fullName evidence="7">ATP-binding cassette domain-containing protein</fullName>
    </submittedName>
</protein>
<evidence type="ECO:0000256" key="3">
    <source>
        <dbReference type="ARBA" id="ARBA00022741"/>
    </source>
</evidence>
<evidence type="ECO:0000256" key="2">
    <source>
        <dbReference type="ARBA" id="ARBA00022448"/>
    </source>
</evidence>
<keyword evidence="4 7" id="KW-0067">ATP-binding</keyword>
<keyword evidence="8" id="KW-1185">Reference proteome</keyword>
<gene>
    <name evidence="7" type="ORF">ACJDU8_00070</name>
</gene>
<dbReference type="SUPFAM" id="SSF52540">
    <property type="entry name" value="P-loop containing nucleoside triphosphate hydrolases"/>
    <property type="match status" value="1"/>
</dbReference>
<dbReference type="SMART" id="SM00382">
    <property type="entry name" value="AAA"/>
    <property type="match status" value="1"/>
</dbReference>
<dbReference type="InterPro" id="IPR003593">
    <property type="entry name" value="AAA+_ATPase"/>
</dbReference>
<dbReference type="InterPro" id="IPR005894">
    <property type="entry name" value="DrrA"/>
</dbReference>
<dbReference type="PROSITE" id="PS00211">
    <property type="entry name" value="ABC_TRANSPORTER_1"/>
    <property type="match status" value="1"/>
</dbReference>
<name>A0ABW8SDY2_9CLOT</name>
<feature type="domain" description="ABC transporter" evidence="6">
    <location>
        <begin position="12"/>
        <end position="245"/>
    </location>
</feature>
<reference evidence="7 8" key="1">
    <citation type="submission" date="2024-11" db="EMBL/GenBank/DDBJ databases">
        <authorList>
            <person name="Heng Y.C."/>
            <person name="Lim A.C.H."/>
            <person name="Lee J.K.Y."/>
            <person name="Kittelmann S."/>
        </authorList>
    </citation>
    <scope>NUCLEOTIDE SEQUENCE [LARGE SCALE GENOMIC DNA]</scope>
    <source>
        <strain evidence="7 8">WILCCON 0269</strain>
    </source>
</reference>
<dbReference type="InterPro" id="IPR003439">
    <property type="entry name" value="ABC_transporter-like_ATP-bd"/>
</dbReference>
<dbReference type="RefSeq" id="WP_406790116.1">
    <property type="nucleotide sequence ID" value="NZ_JBJHZX010000001.1"/>
</dbReference>
<comment type="caution">
    <text evidence="7">The sequence shown here is derived from an EMBL/GenBank/DDBJ whole genome shotgun (WGS) entry which is preliminary data.</text>
</comment>
<dbReference type="Pfam" id="PF13732">
    <property type="entry name" value="DrrA1-3_C"/>
    <property type="match status" value="1"/>
</dbReference>
<comment type="similarity">
    <text evidence="5">Belongs to the ABC transporter superfamily. Drug exporter-1 (DrugE1) (TC 3.A.1.105) family.</text>
</comment>
<dbReference type="PROSITE" id="PS50893">
    <property type="entry name" value="ABC_TRANSPORTER_2"/>
    <property type="match status" value="1"/>
</dbReference>
<dbReference type="InterPro" id="IPR025302">
    <property type="entry name" value="DrrA1/2-like_C"/>
</dbReference>
<evidence type="ECO:0000313" key="7">
    <source>
        <dbReference type="EMBL" id="MFL0193991.1"/>
    </source>
</evidence>
<dbReference type="InterPro" id="IPR027417">
    <property type="entry name" value="P-loop_NTPase"/>
</dbReference>
<dbReference type="PANTHER" id="PTHR42711:SF5">
    <property type="entry name" value="ABC TRANSPORTER ATP-BINDING PROTEIN NATA"/>
    <property type="match status" value="1"/>
</dbReference>
<evidence type="ECO:0000256" key="5">
    <source>
        <dbReference type="ARBA" id="ARBA00049985"/>
    </source>
</evidence>
<comment type="subcellular location">
    <subcellularLocation>
        <location evidence="1">Cell membrane</location>
        <topology evidence="1">Peripheral membrane protein</topology>
        <orientation evidence="1">Cytoplasmic side</orientation>
    </subcellularLocation>
</comment>
<evidence type="ECO:0000259" key="6">
    <source>
        <dbReference type="PROSITE" id="PS50893"/>
    </source>
</evidence>
<sequence length="325" mass="36022">MCENLIIETKMLRKSFVSKIKGKEKLVEAVKGVDLTVKKGEIFGFLGPNGAGKSTTQKMLSTLLLPTSGEARINGYDLTTHKQQIRQSIGYVSQAGGTDSISTGVENLVLQAQLYGLDVTDARKQAAKFIHRFQMDSFADRRAITYSGGQRRRLDIALGMIHHPEILLLDEPTIGLDPQSRAYLWKEIQNLKDDGITIFLTTHYLDEADKLCDTVAIIDNGEIAATGTPSQLKSDIGFDTILLGFATEQIAKKSEELLAEVVQAQKVQVKDNLVYLYIKDGEQVLPNIIRLLDTNNLETKSISLSKPSLDDVFLKHTGRSLREDN</sequence>
<evidence type="ECO:0000256" key="1">
    <source>
        <dbReference type="ARBA" id="ARBA00004413"/>
    </source>
</evidence>
<dbReference type="GO" id="GO:0005524">
    <property type="term" value="F:ATP binding"/>
    <property type="evidence" value="ECO:0007669"/>
    <property type="project" value="UniProtKB-KW"/>
</dbReference>
<accession>A0ABW8SDY2</accession>
<dbReference type="InterPro" id="IPR050763">
    <property type="entry name" value="ABC_transporter_ATP-binding"/>
</dbReference>
<dbReference type="InterPro" id="IPR017871">
    <property type="entry name" value="ABC_transporter-like_CS"/>
</dbReference>
<dbReference type="NCBIfam" id="TIGR01188">
    <property type="entry name" value="drrA"/>
    <property type="match status" value="1"/>
</dbReference>
<keyword evidence="2" id="KW-0813">Transport</keyword>
<dbReference type="Pfam" id="PF00005">
    <property type="entry name" value="ABC_tran"/>
    <property type="match status" value="1"/>
</dbReference>
<organism evidence="7 8">
    <name type="scientific">Candidatus Clostridium eludens</name>
    <dbReference type="NCBI Taxonomy" id="3381663"/>
    <lineage>
        <taxon>Bacteria</taxon>
        <taxon>Bacillati</taxon>
        <taxon>Bacillota</taxon>
        <taxon>Clostridia</taxon>
        <taxon>Eubacteriales</taxon>
        <taxon>Clostridiaceae</taxon>
        <taxon>Clostridium</taxon>
    </lineage>
</organism>
<evidence type="ECO:0000313" key="8">
    <source>
        <dbReference type="Proteomes" id="UP001623660"/>
    </source>
</evidence>
<evidence type="ECO:0000256" key="4">
    <source>
        <dbReference type="ARBA" id="ARBA00022840"/>
    </source>
</evidence>
<dbReference type="Proteomes" id="UP001623660">
    <property type="component" value="Unassembled WGS sequence"/>
</dbReference>
<keyword evidence="3" id="KW-0547">Nucleotide-binding</keyword>
<proteinExistence type="inferred from homology"/>
<dbReference type="EMBL" id="JBJHZX010000001">
    <property type="protein sequence ID" value="MFL0193991.1"/>
    <property type="molecule type" value="Genomic_DNA"/>
</dbReference>